<protein>
    <submittedName>
        <fullName evidence="3 4">Uncharacterized protein</fullName>
    </submittedName>
</protein>
<dbReference type="OMA" id="YLGSNPH"/>
<evidence type="ECO:0000313" key="5">
    <source>
        <dbReference type="Proteomes" id="UP000014760"/>
    </source>
</evidence>
<keyword evidence="1" id="KW-0677">Repeat</keyword>
<dbReference type="EnsemblMetazoa" id="CapteT86592">
    <property type="protein sequence ID" value="CapteP86592"/>
    <property type="gene ID" value="CapteG86592"/>
</dbReference>
<proteinExistence type="predicted"/>
<evidence type="ECO:0000313" key="4">
    <source>
        <dbReference type="EnsemblMetazoa" id="CapteP86592"/>
    </source>
</evidence>
<dbReference type="GO" id="GO:0061630">
    <property type="term" value="F:ubiquitin protein ligase activity"/>
    <property type="evidence" value="ECO:0007669"/>
    <property type="project" value="TreeGrafter"/>
</dbReference>
<dbReference type="Pfam" id="PF01436">
    <property type="entry name" value="NHL"/>
    <property type="match status" value="1"/>
</dbReference>
<feature type="repeat" description="NHL" evidence="2">
    <location>
        <begin position="74"/>
        <end position="117"/>
    </location>
</feature>
<dbReference type="Proteomes" id="UP000014760">
    <property type="component" value="Unassembled WGS sequence"/>
</dbReference>
<gene>
    <name evidence="3" type="ORF">CAPTEDRAFT_86592</name>
</gene>
<reference evidence="3 5" key="2">
    <citation type="journal article" date="2013" name="Nature">
        <title>Insights into bilaterian evolution from three spiralian genomes.</title>
        <authorList>
            <person name="Simakov O."/>
            <person name="Marletaz F."/>
            <person name="Cho S.J."/>
            <person name="Edsinger-Gonzales E."/>
            <person name="Havlak P."/>
            <person name="Hellsten U."/>
            <person name="Kuo D.H."/>
            <person name="Larsson T."/>
            <person name="Lv J."/>
            <person name="Arendt D."/>
            <person name="Savage R."/>
            <person name="Osoegawa K."/>
            <person name="de Jong P."/>
            <person name="Grimwood J."/>
            <person name="Chapman J.A."/>
            <person name="Shapiro H."/>
            <person name="Aerts A."/>
            <person name="Otillar R.P."/>
            <person name="Terry A.Y."/>
            <person name="Boore J.L."/>
            <person name="Grigoriev I.V."/>
            <person name="Lindberg D.R."/>
            <person name="Seaver E.C."/>
            <person name="Weisblat D.A."/>
            <person name="Putnam N.H."/>
            <person name="Rokhsar D.S."/>
        </authorList>
    </citation>
    <scope>NUCLEOTIDE SEQUENCE</scope>
    <source>
        <strain evidence="3 5">I ESC-2004</strain>
    </source>
</reference>
<dbReference type="HOGENOM" id="CLU_007742_3_2_1"/>
<dbReference type="InterPro" id="IPR011042">
    <property type="entry name" value="6-blade_b-propeller_TolB-like"/>
</dbReference>
<dbReference type="EMBL" id="KB311801">
    <property type="protein sequence ID" value="ELT88576.1"/>
    <property type="molecule type" value="Genomic_DNA"/>
</dbReference>
<dbReference type="AlphaFoldDB" id="R7TBV2"/>
<name>R7TBV2_CAPTE</name>
<evidence type="ECO:0000256" key="1">
    <source>
        <dbReference type="ARBA" id="ARBA00022737"/>
    </source>
</evidence>
<dbReference type="InterPro" id="IPR001258">
    <property type="entry name" value="NHL_repeat"/>
</dbReference>
<dbReference type="PROSITE" id="PS51125">
    <property type="entry name" value="NHL"/>
    <property type="match status" value="1"/>
</dbReference>
<reference evidence="4" key="3">
    <citation type="submission" date="2015-06" db="UniProtKB">
        <authorList>
            <consortium name="EnsemblMetazoa"/>
        </authorList>
    </citation>
    <scope>IDENTIFICATION</scope>
</reference>
<feature type="non-terminal residue" evidence="3">
    <location>
        <position position="1"/>
    </location>
</feature>
<dbReference type="Gene3D" id="2.120.10.30">
    <property type="entry name" value="TolB, C-terminal domain"/>
    <property type="match status" value="2"/>
</dbReference>
<organism evidence="3">
    <name type="scientific">Capitella teleta</name>
    <name type="common">Polychaete worm</name>
    <dbReference type="NCBI Taxonomy" id="283909"/>
    <lineage>
        <taxon>Eukaryota</taxon>
        <taxon>Metazoa</taxon>
        <taxon>Spiralia</taxon>
        <taxon>Lophotrochozoa</taxon>
        <taxon>Annelida</taxon>
        <taxon>Polychaeta</taxon>
        <taxon>Sedentaria</taxon>
        <taxon>Scolecida</taxon>
        <taxon>Capitellidae</taxon>
        <taxon>Capitella</taxon>
    </lineage>
</organism>
<sequence length="120" mass="12768">PSGIAVINKDSAVVTSVETSTIFMLGPEGKLIQKFRCQAHKPRHVAVGQYGAIAITSRDSHCVRVYDKYGKSVISKIGGEGSGPGQLKQPLGLCLDRYENIVVADAGNHRVQVLSSGGEF</sequence>
<dbReference type="OrthoDB" id="9987040at2759"/>
<feature type="non-terminal residue" evidence="3">
    <location>
        <position position="120"/>
    </location>
</feature>
<evidence type="ECO:0000256" key="2">
    <source>
        <dbReference type="PROSITE-ProRule" id="PRU00504"/>
    </source>
</evidence>
<dbReference type="GO" id="GO:0000209">
    <property type="term" value="P:protein polyubiquitination"/>
    <property type="evidence" value="ECO:0007669"/>
    <property type="project" value="TreeGrafter"/>
</dbReference>
<evidence type="ECO:0000313" key="3">
    <source>
        <dbReference type="EMBL" id="ELT88576.1"/>
    </source>
</evidence>
<keyword evidence="5" id="KW-1185">Reference proteome</keyword>
<dbReference type="STRING" id="283909.R7TBV2"/>
<dbReference type="GO" id="GO:0043161">
    <property type="term" value="P:proteasome-mediated ubiquitin-dependent protein catabolic process"/>
    <property type="evidence" value="ECO:0007669"/>
    <property type="project" value="TreeGrafter"/>
</dbReference>
<dbReference type="PANTHER" id="PTHR24104:SF47">
    <property type="entry name" value="E3 UBIQUITIN-PROTEIN LIGASE NHLRC1"/>
    <property type="match status" value="1"/>
</dbReference>
<reference evidence="5" key="1">
    <citation type="submission" date="2012-12" db="EMBL/GenBank/DDBJ databases">
        <authorList>
            <person name="Hellsten U."/>
            <person name="Grimwood J."/>
            <person name="Chapman J.A."/>
            <person name="Shapiro H."/>
            <person name="Aerts A."/>
            <person name="Otillar R.P."/>
            <person name="Terry A.Y."/>
            <person name="Boore J.L."/>
            <person name="Simakov O."/>
            <person name="Marletaz F."/>
            <person name="Cho S.-J."/>
            <person name="Edsinger-Gonzales E."/>
            <person name="Havlak P."/>
            <person name="Kuo D.-H."/>
            <person name="Larsson T."/>
            <person name="Lv J."/>
            <person name="Arendt D."/>
            <person name="Savage R."/>
            <person name="Osoegawa K."/>
            <person name="de Jong P."/>
            <person name="Lindberg D.R."/>
            <person name="Seaver E.C."/>
            <person name="Weisblat D.A."/>
            <person name="Putnam N.H."/>
            <person name="Grigoriev I.V."/>
            <person name="Rokhsar D.S."/>
        </authorList>
    </citation>
    <scope>NUCLEOTIDE SEQUENCE</scope>
    <source>
        <strain evidence="5">I ESC-2004</strain>
    </source>
</reference>
<dbReference type="PANTHER" id="PTHR24104">
    <property type="entry name" value="E3 UBIQUITIN-PROTEIN LIGASE NHLRC1-RELATED"/>
    <property type="match status" value="1"/>
</dbReference>
<dbReference type="InterPro" id="IPR050952">
    <property type="entry name" value="TRIM-NHL_E3_ligases"/>
</dbReference>
<accession>R7TBV2</accession>
<dbReference type="SUPFAM" id="SSF101898">
    <property type="entry name" value="NHL repeat"/>
    <property type="match status" value="1"/>
</dbReference>
<dbReference type="EMBL" id="AMQN01003444">
    <property type="status" value="NOT_ANNOTATED_CDS"/>
    <property type="molecule type" value="Genomic_DNA"/>
</dbReference>